<keyword evidence="2" id="KW-1185">Reference proteome</keyword>
<dbReference type="AlphaFoldDB" id="A0A915J7P2"/>
<feature type="compositionally biased region" description="Basic residues" evidence="1">
    <location>
        <begin position="1"/>
        <end position="16"/>
    </location>
</feature>
<feature type="compositionally biased region" description="Basic and acidic residues" evidence="1">
    <location>
        <begin position="21"/>
        <end position="36"/>
    </location>
</feature>
<reference evidence="3" key="1">
    <citation type="submission" date="2022-11" db="UniProtKB">
        <authorList>
            <consortium name="WormBaseParasite"/>
        </authorList>
    </citation>
    <scope>IDENTIFICATION</scope>
</reference>
<feature type="region of interest" description="Disordered" evidence="1">
    <location>
        <begin position="1"/>
        <end position="41"/>
    </location>
</feature>
<evidence type="ECO:0000313" key="3">
    <source>
        <dbReference type="WBParaSite" id="nRc.2.0.1.t22483-RA"/>
    </source>
</evidence>
<evidence type="ECO:0000313" key="2">
    <source>
        <dbReference type="Proteomes" id="UP000887565"/>
    </source>
</evidence>
<accession>A0A915J7P2</accession>
<name>A0A915J7P2_ROMCU</name>
<proteinExistence type="predicted"/>
<protein>
    <submittedName>
        <fullName evidence="3">Uncharacterized protein</fullName>
    </submittedName>
</protein>
<organism evidence="2 3">
    <name type="scientific">Romanomermis culicivorax</name>
    <name type="common">Nematode worm</name>
    <dbReference type="NCBI Taxonomy" id="13658"/>
    <lineage>
        <taxon>Eukaryota</taxon>
        <taxon>Metazoa</taxon>
        <taxon>Ecdysozoa</taxon>
        <taxon>Nematoda</taxon>
        <taxon>Enoplea</taxon>
        <taxon>Dorylaimia</taxon>
        <taxon>Mermithida</taxon>
        <taxon>Mermithoidea</taxon>
        <taxon>Mermithidae</taxon>
        <taxon>Romanomermis</taxon>
    </lineage>
</organism>
<dbReference type="Proteomes" id="UP000887565">
    <property type="component" value="Unplaced"/>
</dbReference>
<dbReference type="WBParaSite" id="nRc.2.0.1.t22483-RA">
    <property type="protein sequence ID" value="nRc.2.0.1.t22483-RA"/>
    <property type="gene ID" value="nRc.2.0.1.g22483"/>
</dbReference>
<evidence type="ECO:0000256" key="1">
    <source>
        <dbReference type="SAM" id="MobiDB-lite"/>
    </source>
</evidence>
<sequence length="157" mass="18701">MEERRRKSISRGRRSSCPHEQGNRNTEDDFKSEIRNQKNYKKQLQREIDDYKNLINDEKNRLEEALRLEKEPLNIKEIEFTDDELQFLNERPNYSAMAKEIHKAFIITSEIASKKIENLSSEAKLLDDKLENAFKRADDVLESFVQAEENKLERLLK</sequence>